<evidence type="ECO:0000313" key="2">
    <source>
        <dbReference type="EMBL" id="GAQ79656.1"/>
    </source>
</evidence>
<evidence type="ECO:0000313" key="3">
    <source>
        <dbReference type="Proteomes" id="UP000054558"/>
    </source>
</evidence>
<gene>
    <name evidence="2" type="ORF">KFL_000350125</name>
</gene>
<feature type="compositionally biased region" description="Low complexity" evidence="1">
    <location>
        <begin position="1"/>
        <end position="15"/>
    </location>
</feature>
<protein>
    <submittedName>
        <fullName evidence="2">Uncharacterized protein</fullName>
    </submittedName>
</protein>
<feature type="compositionally biased region" description="Basic and acidic residues" evidence="1">
    <location>
        <begin position="16"/>
        <end position="40"/>
    </location>
</feature>
<keyword evidence="3" id="KW-1185">Reference proteome</keyword>
<feature type="compositionally biased region" description="Acidic residues" evidence="1">
    <location>
        <begin position="143"/>
        <end position="164"/>
    </location>
</feature>
<organism evidence="2 3">
    <name type="scientific">Klebsormidium nitens</name>
    <name type="common">Green alga</name>
    <name type="synonym">Ulothrix nitens</name>
    <dbReference type="NCBI Taxonomy" id="105231"/>
    <lineage>
        <taxon>Eukaryota</taxon>
        <taxon>Viridiplantae</taxon>
        <taxon>Streptophyta</taxon>
        <taxon>Klebsormidiophyceae</taxon>
        <taxon>Klebsormidiales</taxon>
        <taxon>Klebsormidiaceae</taxon>
        <taxon>Klebsormidium</taxon>
    </lineage>
</organism>
<feature type="region of interest" description="Disordered" evidence="1">
    <location>
        <begin position="1"/>
        <end position="238"/>
    </location>
</feature>
<dbReference type="Proteomes" id="UP000054558">
    <property type="component" value="Unassembled WGS sequence"/>
</dbReference>
<dbReference type="AlphaFoldDB" id="A0A1Y1HSW6"/>
<reference evidence="2 3" key="1">
    <citation type="journal article" date="2014" name="Nat. Commun.">
        <title>Klebsormidium flaccidum genome reveals primary factors for plant terrestrial adaptation.</title>
        <authorList>
            <person name="Hori K."/>
            <person name="Maruyama F."/>
            <person name="Fujisawa T."/>
            <person name="Togashi T."/>
            <person name="Yamamoto N."/>
            <person name="Seo M."/>
            <person name="Sato S."/>
            <person name="Yamada T."/>
            <person name="Mori H."/>
            <person name="Tajima N."/>
            <person name="Moriyama T."/>
            <person name="Ikeuchi M."/>
            <person name="Watanabe M."/>
            <person name="Wada H."/>
            <person name="Kobayashi K."/>
            <person name="Saito M."/>
            <person name="Masuda T."/>
            <person name="Sasaki-Sekimoto Y."/>
            <person name="Mashiguchi K."/>
            <person name="Awai K."/>
            <person name="Shimojima M."/>
            <person name="Masuda S."/>
            <person name="Iwai M."/>
            <person name="Nobusawa T."/>
            <person name="Narise T."/>
            <person name="Kondo S."/>
            <person name="Saito H."/>
            <person name="Sato R."/>
            <person name="Murakawa M."/>
            <person name="Ihara Y."/>
            <person name="Oshima-Yamada Y."/>
            <person name="Ohtaka K."/>
            <person name="Satoh M."/>
            <person name="Sonobe K."/>
            <person name="Ishii M."/>
            <person name="Ohtani R."/>
            <person name="Kanamori-Sato M."/>
            <person name="Honoki R."/>
            <person name="Miyazaki D."/>
            <person name="Mochizuki H."/>
            <person name="Umetsu J."/>
            <person name="Higashi K."/>
            <person name="Shibata D."/>
            <person name="Kamiya Y."/>
            <person name="Sato N."/>
            <person name="Nakamura Y."/>
            <person name="Tabata S."/>
            <person name="Ida S."/>
            <person name="Kurokawa K."/>
            <person name="Ohta H."/>
        </authorList>
    </citation>
    <scope>NUCLEOTIDE SEQUENCE [LARGE SCALE GENOMIC DNA]</scope>
    <source>
        <strain evidence="2 3">NIES-2285</strain>
    </source>
</reference>
<name>A0A1Y1HSW6_KLENI</name>
<feature type="compositionally biased region" description="Acidic residues" evidence="1">
    <location>
        <begin position="180"/>
        <end position="234"/>
    </location>
</feature>
<dbReference type="EMBL" id="DF236984">
    <property type="protein sequence ID" value="GAQ79656.1"/>
    <property type="molecule type" value="Genomic_DNA"/>
</dbReference>
<accession>A0A1Y1HSW6</accession>
<evidence type="ECO:0000256" key="1">
    <source>
        <dbReference type="SAM" id="MobiDB-lite"/>
    </source>
</evidence>
<sequence>MDTESQSLSDASESLSELKRQRDELTRRIKEKENRRELRNVKQRIGLEGSPSNGNHDLESEGLPQSGKGNEGNDSEGADGSAEQFEGNEEDNLSKEDNGAEREESSCGPGRHQIEENCFSDTQAEREQERSGLDSAERTSDGSADEESEYWPLSDEEESDDEQISEASGEESLSIQSGENESEDWTPSDEEEIGEETLESEDESDLDEAGAIESDEEESDEESESDDESDDDDPFVAPLPIPVTPQLQAELQRLCATRIPYNGSRDSLREHCNFDLSTQGLPRAVLDPSVYVAHSPEQSNKTVGIAAISIFAHAVARPSVVLVKEVEMNAEGVCEKLKKIFQPFEMEALCLTGAKKGWRALSESPFKTGCVRDGRLVLVVPAYQSAINHCADFLRENHIRDVMLTMDEADNFFSNSWTRRTPRTGARCA</sequence>
<feature type="compositionally biased region" description="Basic and acidic residues" evidence="1">
    <location>
        <begin position="123"/>
        <end position="140"/>
    </location>
</feature>
<proteinExistence type="predicted"/>
<feature type="compositionally biased region" description="Basic and acidic residues" evidence="1">
    <location>
        <begin position="92"/>
        <end position="105"/>
    </location>
</feature>